<dbReference type="Proteomes" id="UP000257109">
    <property type="component" value="Unassembled WGS sequence"/>
</dbReference>
<evidence type="ECO:0000313" key="2">
    <source>
        <dbReference type="Proteomes" id="UP000257109"/>
    </source>
</evidence>
<gene>
    <name evidence="1" type="ORF">CR513_04775</name>
</gene>
<name>A0A371I6J3_MUCPR</name>
<sequence>TVLFANGSIYIGKTILVHDPIGFVPFGGFSCVKHQGFLDPNRFGVTNGLIRPGCLPVPGSCRPVRPGTVRVLPVPWIVFVEVNFGNDGNGDGLRSAFAAEVVHHELLVRWMESEAWGQLKLRCHLSLFQDYCSSDLCLIS</sequence>
<dbReference type="EMBL" id="QJKJ01000799">
    <property type="protein sequence ID" value="RDY10663.1"/>
    <property type="molecule type" value="Genomic_DNA"/>
</dbReference>
<organism evidence="1 2">
    <name type="scientific">Mucuna pruriens</name>
    <name type="common">Velvet bean</name>
    <name type="synonym">Dolichos pruriens</name>
    <dbReference type="NCBI Taxonomy" id="157652"/>
    <lineage>
        <taxon>Eukaryota</taxon>
        <taxon>Viridiplantae</taxon>
        <taxon>Streptophyta</taxon>
        <taxon>Embryophyta</taxon>
        <taxon>Tracheophyta</taxon>
        <taxon>Spermatophyta</taxon>
        <taxon>Magnoliopsida</taxon>
        <taxon>eudicotyledons</taxon>
        <taxon>Gunneridae</taxon>
        <taxon>Pentapetalae</taxon>
        <taxon>rosids</taxon>
        <taxon>fabids</taxon>
        <taxon>Fabales</taxon>
        <taxon>Fabaceae</taxon>
        <taxon>Papilionoideae</taxon>
        <taxon>50 kb inversion clade</taxon>
        <taxon>NPAAA clade</taxon>
        <taxon>indigoferoid/millettioid clade</taxon>
        <taxon>Phaseoleae</taxon>
        <taxon>Mucuna</taxon>
    </lineage>
</organism>
<protein>
    <submittedName>
        <fullName evidence="1">Uncharacterized protein</fullName>
    </submittedName>
</protein>
<comment type="caution">
    <text evidence="1">The sequence shown here is derived from an EMBL/GenBank/DDBJ whole genome shotgun (WGS) entry which is preliminary data.</text>
</comment>
<accession>A0A371I6J3</accession>
<keyword evidence="2" id="KW-1185">Reference proteome</keyword>
<reference evidence="1" key="1">
    <citation type="submission" date="2018-05" db="EMBL/GenBank/DDBJ databases">
        <title>Draft genome of Mucuna pruriens seed.</title>
        <authorList>
            <person name="Nnadi N.E."/>
            <person name="Vos R."/>
            <person name="Hasami M.H."/>
            <person name="Devisetty U.K."/>
            <person name="Aguiy J.C."/>
        </authorList>
    </citation>
    <scope>NUCLEOTIDE SEQUENCE [LARGE SCALE GENOMIC DNA]</scope>
    <source>
        <strain evidence="1">JCA_2017</strain>
    </source>
</reference>
<proteinExistence type="predicted"/>
<dbReference type="AlphaFoldDB" id="A0A371I6J3"/>
<feature type="non-terminal residue" evidence="1">
    <location>
        <position position="1"/>
    </location>
</feature>
<evidence type="ECO:0000313" key="1">
    <source>
        <dbReference type="EMBL" id="RDY10663.1"/>
    </source>
</evidence>